<proteinExistence type="predicted"/>
<dbReference type="AlphaFoldDB" id="A0A0X3BKN0"/>
<accession>A0A0X3BKN0</accession>
<evidence type="ECO:0000313" key="1">
    <source>
        <dbReference type="EMBL" id="CVK32440.1"/>
    </source>
</evidence>
<gene>
    <name evidence="1" type="ORF">MMAB1_1227</name>
</gene>
<dbReference type="EMBL" id="LT158599">
    <property type="protein sequence ID" value="CVK32440.1"/>
    <property type="molecule type" value="Genomic_DNA"/>
</dbReference>
<evidence type="ECO:0000313" key="2">
    <source>
        <dbReference type="Proteomes" id="UP000069850"/>
    </source>
</evidence>
<dbReference type="KEGG" id="mema:MMAB1_1227"/>
<organism evidence="1 2">
    <name type="scientific">Methanoculleus bourgensis</name>
    <dbReference type="NCBI Taxonomy" id="83986"/>
    <lineage>
        <taxon>Archaea</taxon>
        <taxon>Methanobacteriati</taxon>
        <taxon>Methanobacteriota</taxon>
        <taxon>Stenosarchaea group</taxon>
        <taxon>Methanomicrobia</taxon>
        <taxon>Methanomicrobiales</taxon>
        <taxon>Methanomicrobiaceae</taxon>
        <taxon>Methanoculleus</taxon>
    </lineage>
</organism>
<sequence>MTGCYNQSMGAGMGLTFPVFNLDSSLIQLPFRHDRMVILVEKMLDLNKRLATAKAAHEKEVLAGMIGATDREIDRLVYELYGLTEDEVRIVEGSPTQ</sequence>
<protein>
    <submittedName>
        <fullName evidence="1">Uncharacterized protein</fullName>
    </submittedName>
</protein>
<name>A0A0X3BKN0_9EURY</name>
<reference evidence="1 2" key="1">
    <citation type="submission" date="2016-01" db="EMBL/GenBank/DDBJ databases">
        <authorList>
            <person name="Manzoor S."/>
        </authorList>
    </citation>
    <scope>NUCLEOTIDE SEQUENCE [LARGE SCALE GENOMIC DNA]</scope>
    <source>
        <strain evidence="1">Methanoculleus sp MAB1</strain>
    </source>
</reference>
<dbReference type="Proteomes" id="UP000069850">
    <property type="component" value="Chromosome 1"/>
</dbReference>